<reference evidence="1 2" key="1">
    <citation type="submission" date="2020-08" db="EMBL/GenBank/DDBJ databases">
        <title>Pseudomonas sp. nov.</title>
        <authorList>
            <person name="Gieschler S."/>
            <person name="Fiedler G."/>
            <person name="Brinks E."/>
            <person name="Boehnlein C."/>
            <person name="Franz C.M.A.P."/>
            <person name="Kabisch J."/>
        </authorList>
    </citation>
    <scope>NUCLEOTIDE SEQUENCE [LARGE SCALE GENOMIC DNA]</scope>
    <source>
        <strain evidence="1 2">MBT-1</strain>
    </source>
</reference>
<dbReference type="RefSeq" id="WP_185819263.1">
    <property type="nucleotide sequence ID" value="NZ_JACMYG010000056.1"/>
</dbReference>
<protein>
    <submittedName>
        <fullName evidence="1">Uncharacterized protein</fullName>
    </submittedName>
</protein>
<comment type="caution">
    <text evidence="1">The sequence shown here is derived from an EMBL/GenBank/DDBJ whole genome shotgun (WGS) entry which is preliminary data.</text>
</comment>
<keyword evidence="2" id="KW-1185">Reference proteome</keyword>
<dbReference type="Proteomes" id="UP000526003">
    <property type="component" value="Unassembled WGS sequence"/>
</dbReference>
<sequence length="78" mass="9018">MQYTQWIAVVADRLIELGVPADEVNEEVIDFPWFMDRHEDEALARVTADEYFHLLMNVGLDDSLVETEPSAHNPEEPF</sequence>
<gene>
    <name evidence="1" type="ORF">H7995_27480</name>
</gene>
<dbReference type="EMBL" id="JACMYG010000056">
    <property type="protein sequence ID" value="MBC2693525.1"/>
    <property type="molecule type" value="Genomic_DNA"/>
</dbReference>
<evidence type="ECO:0000313" key="2">
    <source>
        <dbReference type="Proteomes" id="UP000526003"/>
    </source>
</evidence>
<name>A0A7X1GJA9_9PSED</name>
<dbReference type="AlphaFoldDB" id="A0A7X1GJA9"/>
<evidence type="ECO:0000313" key="1">
    <source>
        <dbReference type="EMBL" id="MBC2693525.1"/>
    </source>
</evidence>
<proteinExistence type="predicted"/>
<organism evidence="1 2">
    <name type="scientific">Pseudomonas kielensis</name>
    <dbReference type="NCBI Taxonomy" id="2762577"/>
    <lineage>
        <taxon>Bacteria</taxon>
        <taxon>Pseudomonadati</taxon>
        <taxon>Pseudomonadota</taxon>
        <taxon>Gammaproteobacteria</taxon>
        <taxon>Pseudomonadales</taxon>
        <taxon>Pseudomonadaceae</taxon>
        <taxon>Pseudomonas</taxon>
    </lineage>
</organism>
<accession>A0A7X1GJA9</accession>